<proteinExistence type="predicted"/>
<name>A0ACC1XKN5_MELAZ</name>
<sequence length="105" mass="12219">MGNCMKRGARRQEEEEILQQEEERRKLGFVKESSDDEFGKGNGLKVKIVLTRQELEWLMLQLEDKEGKKLEDVLGEIGKGRTKIQAWRPSLESIIECPEVLEMDK</sequence>
<dbReference type="EMBL" id="CM051401">
    <property type="protein sequence ID" value="KAJ4711888.1"/>
    <property type="molecule type" value="Genomic_DNA"/>
</dbReference>
<keyword evidence="1" id="KW-0418">Kinase</keyword>
<accession>A0ACC1XKN5</accession>
<keyword evidence="2" id="KW-1185">Reference proteome</keyword>
<evidence type="ECO:0000313" key="1">
    <source>
        <dbReference type="EMBL" id="KAJ4711888.1"/>
    </source>
</evidence>
<organism evidence="1 2">
    <name type="scientific">Melia azedarach</name>
    <name type="common">Chinaberry tree</name>
    <dbReference type="NCBI Taxonomy" id="155640"/>
    <lineage>
        <taxon>Eukaryota</taxon>
        <taxon>Viridiplantae</taxon>
        <taxon>Streptophyta</taxon>
        <taxon>Embryophyta</taxon>
        <taxon>Tracheophyta</taxon>
        <taxon>Spermatophyta</taxon>
        <taxon>Magnoliopsida</taxon>
        <taxon>eudicotyledons</taxon>
        <taxon>Gunneridae</taxon>
        <taxon>Pentapetalae</taxon>
        <taxon>rosids</taxon>
        <taxon>malvids</taxon>
        <taxon>Sapindales</taxon>
        <taxon>Meliaceae</taxon>
        <taxon>Melia</taxon>
    </lineage>
</organism>
<gene>
    <name evidence="1" type="ORF">OWV82_014231</name>
</gene>
<evidence type="ECO:0000313" key="2">
    <source>
        <dbReference type="Proteomes" id="UP001164539"/>
    </source>
</evidence>
<comment type="caution">
    <text evidence="1">The sequence shown here is derived from an EMBL/GenBank/DDBJ whole genome shotgun (WGS) entry which is preliminary data.</text>
</comment>
<protein>
    <submittedName>
        <fullName evidence="1">Nucleoside diphosphate kinase</fullName>
    </submittedName>
</protein>
<dbReference type="Proteomes" id="UP001164539">
    <property type="component" value="Chromosome 8"/>
</dbReference>
<keyword evidence="1" id="KW-0808">Transferase</keyword>
<reference evidence="1 2" key="1">
    <citation type="journal article" date="2023" name="Science">
        <title>Complex scaffold remodeling in plant triterpene biosynthesis.</title>
        <authorList>
            <person name="De La Pena R."/>
            <person name="Hodgson H."/>
            <person name="Liu J.C."/>
            <person name="Stephenson M.J."/>
            <person name="Martin A.C."/>
            <person name="Owen C."/>
            <person name="Harkess A."/>
            <person name="Leebens-Mack J."/>
            <person name="Jimenez L.E."/>
            <person name="Osbourn A."/>
            <person name="Sattely E.S."/>
        </authorList>
    </citation>
    <scope>NUCLEOTIDE SEQUENCE [LARGE SCALE GENOMIC DNA]</scope>
    <source>
        <strain evidence="2">cv. JPN11</strain>
        <tissue evidence="1">Leaf</tissue>
    </source>
</reference>